<name>A0A381YTT1_9ZZZZ</name>
<accession>A0A381YTT1</accession>
<evidence type="ECO:0000313" key="1">
    <source>
        <dbReference type="EMBL" id="SVA79973.1"/>
    </source>
</evidence>
<sequence>IQCFCKWEKDDTDYKGFFKTKFEGNQVIGFVRKCHKCNLLRLSLKVSDPKYETKSTSFATQQQAPQQSQQSLL</sequence>
<gene>
    <name evidence="1" type="ORF">METZ01_LOCUS132827</name>
</gene>
<dbReference type="EMBL" id="UINC01018950">
    <property type="protein sequence ID" value="SVA79973.1"/>
    <property type="molecule type" value="Genomic_DNA"/>
</dbReference>
<protein>
    <submittedName>
        <fullName evidence="1">Uncharacterized protein</fullName>
    </submittedName>
</protein>
<dbReference type="AlphaFoldDB" id="A0A381YTT1"/>
<organism evidence="1">
    <name type="scientific">marine metagenome</name>
    <dbReference type="NCBI Taxonomy" id="408172"/>
    <lineage>
        <taxon>unclassified sequences</taxon>
        <taxon>metagenomes</taxon>
        <taxon>ecological metagenomes</taxon>
    </lineage>
</organism>
<reference evidence="1" key="1">
    <citation type="submission" date="2018-05" db="EMBL/GenBank/DDBJ databases">
        <authorList>
            <person name="Lanie J.A."/>
            <person name="Ng W.-L."/>
            <person name="Kazmierczak K.M."/>
            <person name="Andrzejewski T.M."/>
            <person name="Davidsen T.M."/>
            <person name="Wayne K.J."/>
            <person name="Tettelin H."/>
            <person name="Glass J.I."/>
            <person name="Rusch D."/>
            <person name="Podicherti R."/>
            <person name="Tsui H.-C.T."/>
            <person name="Winkler M.E."/>
        </authorList>
    </citation>
    <scope>NUCLEOTIDE SEQUENCE</scope>
</reference>
<proteinExistence type="predicted"/>
<feature type="non-terminal residue" evidence="1">
    <location>
        <position position="1"/>
    </location>
</feature>